<reference evidence="3" key="1">
    <citation type="submission" date="2021-03" db="EMBL/GenBank/DDBJ databases">
        <title>Comparative genomics and phylogenomic investigation of the class Geoglossomycetes provide insights into ecological specialization and systematics.</title>
        <authorList>
            <person name="Melie T."/>
            <person name="Pirro S."/>
            <person name="Miller A.N."/>
            <person name="Quandt A."/>
        </authorList>
    </citation>
    <scope>NUCLEOTIDE SEQUENCE</scope>
    <source>
        <strain evidence="3">CAQ_001_2017</strain>
    </source>
</reference>
<evidence type="ECO:0000256" key="1">
    <source>
        <dbReference type="SAM" id="Coils"/>
    </source>
</evidence>
<dbReference type="GO" id="GO:0034501">
    <property type="term" value="P:protein localization to kinetochore"/>
    <property type="evidence" value="ECO:0007669"/>
    <property type="project" value="InterPro"/>
</dbReference>
<sequence>MSPYDAEEVLSKLSELQDSHELSIIKISEPISAANDAPGNRSSDISADAAIDSPTPATLEADLTHYRELFSKLRFSYLEQVTKERFLRAIVGDPPLIVEHQENVELEQQLAETKSALKAQKLKVAQLVVELEEKEYLSITQQLTLLHTLPSQIENLQSSIAALQAAHPPPSSPISASQTLPLPATISLLSSQKAELSLLDHQLNSLQATLPRKTRELERLEAELRPLESKKLGSLAGAREARRRKEEAAGGVADDLEMRGRWWRGVEAGLKELLDVDNRRQEEALSA</sequence>
<accession>A0A9P8LHI0</accession>
<evidence type="ECO:0000313" key="3">
    <source>
        <dbReference type="EMBL" id="KAH0565511.1"/>
    </source>
</evidence>
<dbReference type="Pfam" id="PF20882">
    <property type="entry name" value="Sos7"/>
    <property type="match status" value="1"/>
</dbReference>
<name>A0A9P8LHI0_9PEZI</name>
<evidence type="ECO:0000313" key="4">
    <source>
        <dbReference type="Proteomes" id="UP000750711"/>
    </source>
</evidence>
<proteinExistence type="predicted"/>
<protein>
    <recommendedName>
        <fullName evidence="2">Kinetochore protein Sos7 coiled-coil domain-containing protein</fullName>
    </recommendedName>
</protein>
<keyword evidence="4" id="KW-1185">Reference proteome</keyword>
<keyword evidence="1" id="KW-0175">Coiled coil</keyword>
<dbReference type="GO" id="GO:0000776">
    <property type="term" value="C:kinetochore"/>
    <property type="evidence" value="ECO:0007669"/>
    <property type="project" value="InterPro"/>
</dbReference>
<dbReference type="PANTHER" id="PTHR37329:SF1">
    <property type="entry name" value="KINETOCHORE PROTEIN SOS7"/>
    <property type="match status" value="1"/>
</dbReference>
<organism evidence="3 4">
    <name type="scientific">Trichoglossum hirsutum</name>
    <dbReference type="NCBI Taxonomy" id="265104"/>
    <lineage>
        <taxon>Eukaryota</taxon>
        <taxon>Fungi</taxon>
        <taxon>Dikarya</taxon>
        <taxon>Ascomycota</taxon>
        <taxon>Pezizomycotina</taxon>
        <taxon>Geoglossomycetes</taxon>
        <taxon>Geoglossales</taxon>
        <taxon>Geoglossaceae</taxon>
        <taxon>Trichoglossum</taxon>
    </lineage>
</organism>
<comment type="caution">
    <text evidence="3">The sequence shown here is derived from an EMBL/GenBank/DDBJ whole genome shotgun (WGS) entry which is preliminary data.</text>
</comment>
<evidence type="ECO:0000259" key="2">
    <source>
        <dbReference type="Pfam" id="PF20882"/>
    </source>
</evidence>
<dbReference type="PANTHER" id="PTHR37329">
    <property type="entry name" value="KINETOCHORE PROTEIN SOS7"/>
    <property type="match status" value="1"/>
</dbReference>
<dbReference type="AlphaFoldDB" id="A0A9P8LHI0"/>
<gene>
    <name evidence="3" type="ORF">GP486_001085</name>
</gene>
<dbReference type="InterPro" id="IPR037475">
    <property type="entry name" value="Sos7"/>
</dbReference>
<feature type="coiled-coil region" evidence="1">
    <location>
        <begin position="203"/>
        <end position="230"/>
    </location>
</feature>
<feature type="domain" description="Kinetochore protein Sos7 coiled-coil" evidence="2">
    <location>
        <begin position="68"/>
        <end position="134"/>
    </location>
</feature>
<dbReference type="InterPro" id="IPR048781">
    <property type="entry name" value="Sos7_CC"/>
</dbReference>
<dbReference type="EMBL" id="JAGHQM010000086">
    <property type="protein sequence ID" value="KAH0565511.1"/>
    <property type="molecule type" value="Genomic_DNA"/>
</dbReference>
<dbReference type="GO" id="GO:0051315">
    <property type="term" value="P:attachment of mitotic spindle microtubules to kinetochore"/>
    <property type="evidence" value="ECO:0007669"/>
    <property type="project" value="TreeGrafter"/>
</dbReference>
<dbReference type="Proteomes" id="UP000750711">
    <property type="component" value="Unassembled WGS sequence"/>
</dbReference>